<gene>
    <name evidence="2" type="ORF">SAMN05421659_10557</name>
</gene>
<name>A0A1I0PG65_9FIRM</name>
<proteinExistence type="predicted"/>
<organism evidence="2 3">
    <name type="scientific">[Clostridium] fimetarium</name>
    <dbReference type="NCBI Taxonomy" id="99656"/>
    <lineage>
        <taxon>Bacteria</taxon>
        <taxon>Bacillati</taxon>
        <taxon>Bacillota</taxon>
        <taxon>Clostridia</taxon>
        <taxon>Lachnospirales</taxon>
        <taxon>Lachnospiraceae</taxon>
    </lineage>
</organism>
<keyword evidence="1" id="KW-0472">Membrane</keyword>
<feature type="transmembrane region" description="Helical" evidence="1">
    <location>
        <begin position="21"/>
        <end position="43"/>
    </location>
</feature>
<dbReference type="EMBL" id="FOJI01000005">
    <property type="protein sequence ID" value="SEW13254.1"/>
    <property type="molecule type" value="Genomic_DNA"/>
</dbReference>
<dbReference type="Proteomes" id="UP000199701">
    <property type="component" value="Unassembled WGS sequence"/>
</dbReference>
<dbReference type="RefSeq" id="WP_092452393.1">
    <property type="nucleotide sequence ID" value="NZ_FOJI01000005.1"/>
</dbReference>
<keyword evidence="1" id="KW-0812">Transmembrane</keyword>
<reference evidence="2 3" key="1">
    <citation type="submission" date="2016-10" db="EMBL/GenBank/DDBJ databases">
        <authorList>
            <person name="de Groot N.N."/>
        </authorList>
    </citation>
    <scope>NUCLEOTIDE SEQUENCE [LARGE SCALE GENOMIC DNA]</scope>
    <source>
        <strain evidence="2 3">DSM 9179</strain>
    </source>
</reference>
<sequence length="184" mass="21794">MNNYTFSNKFIIKNKSYKHKTRTIVLIVLLVLFMIITIPLIGFSPTRIYPSLLLIGLLLTKLKPEFIVEAATRVEFDNEKLTIYYMNLNRQDKLGVRNESYIIFPNMIKDIFYDDVRFQLHILSKPLVKVTPKKKNVIEKDYRESNEWFENTLYLTDEVRESILQMLNSICKIKPMPAEYGFNI</sequence>
<dbReference type="AlphaFoldDB" id="A0A1I0PG65"/>
<accession>A0A1I0PG65</accession>
<protein>
    <submittedName>
        <fullName evidence="2">Uncharacterized protein</fullName>
    </submittedName>
</protein>
<keyword evidence="1" id="KW-1133">Transmembrane helix</keyword>
<evidence type="ECO:0000313" key="2">
    <source>
        <dbReference type="EMBL" id="SEW13254.1"/>
    </source>
</evidence>
<dbReference type="STRING" id="99656.SAMN05421659_10557"/>
<evidence type="ECO:0000313" key="3">
    <source>
        <dbReference type="Proteomes" id="UP000199701"/>
    </source>
</evidence>
<keyword evidence="3" id="KW-1185">Reference proteome</keyword>
<evidence type="ECO:0000256" key="1">
    <source>
        <dbReference type="SAM" id="Phobius"/>
    </source>
</evidence>